<evidence type="ECO:0000313" key="3">
    <source>
        <dbReference type="Proteomes" id="UP000010408"/>
    </source>
</evidence>
<organism evidence="2 3">
    <name type="scientific">Porphyromonas catoniae F0037</name>
    <dbReference type="NCBI Taxonomy" id="1127696"/>
    <lineage>
        <taxon>Bacteria</taxon>
        <taxon>Pseudomonadati</taxon>
        <taxon>Bacteroidota</taxon>
        <taxon>Bacteroidia</taxon>
        <taxon>Bacteroidales</taxon>
        <taxon>Porphyromonadaceae</taxon>
        <taxon>Porphyromonas</taxon>
    </lineage>
</organism>
<evidence type="ECO:0000259" key="1">
    <source>
        <dbReference type="Pfam" id="PF13274"/>
    </source>
</evidence>
<gene>
    <name evidence="2" type="ORF">HMPREF9134_00457</name>
</gene>
<sequence>MTTFAKQKANSMETNALSVANYFVELSNRDGIDLHLLGLVKRVYIAHGFSLAISGRPLVDPRFDRIEAWRYGPVIPSVYHSFKHNKNKPIKEPAVISRWNGVEEKFEVPTLQNEDDKTLVELIWNRYFQISDRDIVALTHEPGTPWSMVYVEGENRLIPDERTKDYYRKVMDLIRKNNGY</sequence>
<dbReference type="Pfam" id="PF13274">
    <property type="entry name" value="SocA_Panacea"/>
    <property type="match status" value="1"/>
</dbReference>
<dbReference type="STRING" id="1127696.HMPREF9134_00457"/>
<comment type="caution">
    <text evidence="2">The sequence shown here is derived from an EMBL/GenBank/DDBJ whole genome shotgun (WGS) entry which is preliminary data.</text>
</comment>
<accession>L1NGX3</accession>
<feature type="domain" description="Antitoxin SocA-like Panacea" evidence="1">
    <location>
        <begin position="39"/>
        <end position="146"/>
    </location>
</feature>
<proteinExistence type="predicted"/>
<reference evidence="2 3" key="1">
    <citation type="submission" date="2012-05" db="EMBL/GenBank/DDBJ databases">
        <authorList>
            <person name="Weinstock G."/>
            <person name="Sodergren E."/>
            <person name="Lobos E.A."/>
            <person name="Fulton L."/>
            <person name="Fulton R."/>
            <person name="Courtney L."/>
            <person name="Fronick C."/>
            <person name="O'Laughlin M."/>
            <person name="Godfrey J."/>
            <person name="Wilson R.M."/>
            <person name="Miner T."/>
            <person name="Farmer C."/>
            <person name="Delehaunty K."/>
            <person name="Cordes M."/>
            <person name="Minx P."/>
            <person name="Tomlinson C."/>
            <person name="Chen J."/>
            <person name="Wollam A."/>
            <person name="Pepin K.H."/>
            <person name="Bhonagiri V."/>
            <person name="Zhang X."/>
            <person name="Suruliraj S."/>
            <person name="Warren W."/>
            <person name="Mitreva M."/>
            <person name="Mardis E.R."/>
            <person name="Wilson R.K."/>
        </authorList>
    </citation>
    <scope>NUCLEOTIDE SEQUENCE [LARGE SCALE GENOMIC DNA]</scope>
    <source>
        <strain evidence="2 3">F0037</strain>
    </source>
</reference>
<dbReference type="PATRIC" id="fig|1127696.3.peg.401"/>
<dbReference type="InterPro" id="IPR025272">
    <property type="entry name" value="SocA_Panacea"/>
</dbReference>
<dbReference type="Proteomes" id="UP000010408">
    <property type="component" value="Unassembled WGS sequence"/>
</dbReference>
<dbReference type="eggNOG" id="COG3600">
    <property type="taxonomic scope" value="Bacteria"/>
</dbReference>
<dbReference type="HOGENOM" id="CLU_110683_1_0_10"/>
<name>L1NGX3_9PORP</name>
<protein>
    <recommendedName>
        <fullName evidence="1">Antitoxin SocA-like Panacea domain-containing protein</fullName>
    </recommendedName>
</protein>
<evidence type="ECO:0000313" key="2">
    <source>
        <dbReference type="EMBL" id="EKY02442.1"/>
    </source>
</evidence>
<dbReference type="AlphaFoldDB" id="L1NGX3"/>
<dbReference type="EMBL" id="AMEQ01000015">
    <property type="protein sequence ID" value="EKY02442.1"/>
    <property type="molecule type" value="Genomic_DNA"/>
</dbReference>